<evidence type="ECO:0000256" key="2">
    <source>
        <dbReference type="ARBA" id="ARBA00004651"/>
    </source>
</evidence>
<keyword evidence="13 19" id="KW-0472">Membrane</keyword>
<evidence type="ECO:0000256" key="14">
    <source>
        <dbReference type="ARBA" id="ARBA00025228"/>
    </source>
</evidence>
<evidence type="ECO:0000256" key="4">
    <source>
        <dbReference type="ARBA" id="ARBA00010561"/>
    </source>
</evidence>
<evidence type="ECO:0000256" key="6">
    <source>
        <dbReference type="ARBA" id="ARBA00015850"/>
    </source>
</evidence>
<evidence type="ECO:0000256" key="11">
    <source>
        <dbReference type="ARBA" id="ARBA00022842"/>
    </source>
</evidence>
<evidence type="ECO:0000256" key="15">
    <source>
        <dbReference type="ARBA" id="ARBA00032605"/>
    </source>
</evidence>
<feature type="transmembrane region" description="Helical" evidence="19">
    <location>
        <begin position="59"/>
        <end position="81"/>
    </location>
</feature>
<keyword evidence="8 19" id="KW-0169">Cobalamin biosynthesis</keyword>
<comment type="subcellular location">
    <subcellularLocation>
        <location evidence="2 19">Cell membrane</location>
        <topology evidence="2 19">Multi-pass membrane protein</topology>
    </subcellularLocation>
</comment>
<evidence type="ECO:0000313" key="21">
    <source>
        <dbReference type="Proteomes" id="UP000269544"/>
    </source>
</evidence>
<feature type="transmembrane region" description="Helical" evidence="19">
    <location>
        <begin position="102"/>
        <end position="121"/>
    </location>
</feature>
<dbReference type="GO" id="GO:0009236">
    <property type="term" value="P:cobalamin biosynthetic process"/>
    <property type="evidence" value="ECO:0007669"/>
    <property type="project" value="UniProtKB-UniRule"/>
</dbReference>
<evidence type="ECO:0000256" key="13">
    <source>
        <dbReference type="ARBA" id="ARBA00023136"/>
    </source>
</evidence>
<evidence type="ECO:0000256" key="12">
    <source>
        <dbReference type="ARBA" id="ARBA00022989"/>
    </source>
</evidence>
<keyword evidence="12 19" id="KW-1133">Transmembrane helix</keyword>
<evidence type="ECO:0000313" key="20">
    <source>
        <dbReference type="EMBL" id="VEJ35457.1"/>
    </source>
</evidence>
<comment type="catalytic activity">
    <reaction evidence="17 19">
        <text>alpha-ribazole + adenosylcob(III)inamide-GDP = adenosylcob(III)alamin + GMP + H(+)</text>
        <dbReference type="Rhea" id="RHEA:16049"/>
        <dbReference type="ChEBI" id="CHEBI:10329"/>
        <dbReference type="ChEBI" id="CHEBI:15378"/>
        <dbReference type="ChEBI" id="CHEBI:18408"/>
        <dbReference type="ChEBI" id="CHEBI:58115"/>
        <dbReference type="ChEBI" id="CHEBI:60487"/>
        <dbReference type="EC" id="2.7.8.26"/>
    </reaction>
</comment>
<dbReference type="GO" id="GO:0005886">
    <property type="term" value="C:plasma membrane"/>
    <property type="evidence" value="ECO:0007669"/>
    <property type="project" value="UniProtKB-SubCell"/>
</dbReference>
<accession>A0A3S4Z3N3</accession>
<dbReference type="PANTHER" id="PTHR34148">
    <property type="entry name" value="ADENOSYLCOBINAMIDE-GDP RIBAZOLETRANSFERASE"/>
    <property type="match status" value="1"/>
</dbReference>
<feature type="transmembrane region" description="Helical" evidence="19">
    <location>
        <begin position="133"/>
        <end position="155"/>
    </location>
</feature>
<dbReference type="PANTHER" id="PTHR34148:SF1">
    <property type="entry name" value="ADENOSYLCOBINAMIDE-GDP RIBAZOLETRANSFERASE"/>
    <property type="match status" value="1"/>
</dbReference>
<dbReference type="GO" id="GO:0051073">
    <property type="term" value="F:adenosylcobinamide-GDP ribazoletransferase activity"/>
    <property type="evidence" value="ECO:0007669"/>
    <property type="project" value="UniProtKB-UniRule"/>
</dbReference>
<keyword evidence="9 19" id="KW-0808">Transferase</keyword>
<feature type="transmembrane region" description="Helical" evidence="19">
    <location>
        <begin position="192"/>
        <end position="209"/>
    </location>
</feature>
<proteinExistence type="inferred from homology"/>
<dbReference type="AlphaFoldDB" id="A0A3S4Z3N3"/>
<evidence type="ECO:0000256" key="8">
    <source>
        <dbReference type="ARBA" id="ARBA00022573"/>
    </source>
</evidence>
<feature type="transmembrane region" description="Helical" evidence="19">
    <location>
        <begin position="167"/>
        <end position="186"/>
    </location>
</feature>
<keyword evidence="21" id="KW-1185">Reference proteome</keyword>
<dbReference type="UniPathway" id="UPA00148">
    <property type="reaction ID" value="UER00238"/>
</dbReference>
<evidence type="ECO:0000256" key="19">
    <source>
        <dbReference type="HAMAP-Rule" id="MF_00719"/>
    </source>
</evidence>
<organism evidence="20 21">
    <name type="scientific">Aedoeadaptatus ivorii</name>
    <dbReference type="NCBI Taxonomy" id="54006"/>
    <lineage>
        <taxon>Bacteria</taxon>
        <taxon>Bacillati</taxon>
        <taxon>Bacillota</taxon>
        <taxon>Tissierellia</taxon>
        <taxon>Tissierellales</taxon>
        <taxon>Peptoniphilaceae</taxon>
        <taxon>Aedoeadaptatus</taxon>
    </lineage>
</organism>
<evidence type="ECO:0000256" key="7">
    <source>
        <dbReference type="ARBA" id="ARBA00022475"/>
    </source>
</evidence>
<dbReference type="KEGG" id="piv:NCTC13079_00697"/>
<evidence type="ECO:0000256" key="3">
    <source>
        <dbReference type="ARBA" id="ARBA00004663"/>
    </source>
</evidence>
<dbReference type="Pfam" id="PF02654">
    <property type="entry name" value="CobS"/>
    <property type="match status" value="1"/>
</dbReference>
<feature type="transmembrane region" description="Helical" evidence="19">
    <location>
        <begin position="221"/>
        <end position="240"/>
    </location>
</feature>
<sequence>MRGLILAIQFLTRIPIPVEVPFTAQSAGRSLFWFPWISYGIGALVGLMQQAFYYKNPQIAAFLALLAWVALSGGMHLEGLMDTADGFLANRDPESTRKIMKDAHIGSFGAVALVLLLGGKYAALSGVLFTPHILGLIAAVARMGMLTGMVWFPAARPKGLGHFFRRHANRGVYFVQWTLLAALLIATEGVRFLYFPLIGIAIACAISRWSRKKIGGLTGDVYGALMEVCECGLVLVYGLMR</sequence>
<reference evidence="20 21" key="1">
    <citation type="submission" date="2018-12" db="EMBL/GenBank/DDBJ databases">
        <authorList>
            <consortium name="Pathogen Informatics"/>
        </authorList>
    </citation>
    <scope>NUCLEOTIDE SEQUENCE [LARGE SCALE GENOMIC DNA]</scope>
    <source>
        <strain evidence="20 21">NCTC13079</strain>
    </source>
</reference>
<comment type="similarity">
    <text evidence="4 19">Belongs to the CobS family.</text>
</comment>
<comment type="catalytic activity">
    <reaction evidence="18 19">
        <text>alpha-ribazole 5'-phosphate + adenosylcob(III)inamide-GDP = adenosylcob(III)alamin 5'-phosphate + GMP + H(+)</text>
        <dbReference type="Rhea" id="RHEA:23560"/>
        <dbReference type="ChEBI" id="CHEBI:15378"/>
        <dbReference type="ChEBI" id="CHEBI:57918"/>
        <dbReference type="ChEBI" id="CHEBI:58115"/>
        <dbReference type="ChEBI" id="CHEBI:60487"/>
        <dbReference type="ChEBI" id="CHEBI:60493"/>
        <dbReference type="EC" id="2.7.8.26"/>
    </reaction>
</comment>
<name>A0A3S4Z3N3_9FIRM</name>
<keyword evidence="7 19" id="KW-1003">Cell membrane</keyword>
<comment type="pathway">
    <text evidence="3 19">Cofactor biosynthesis; adenosylcobalamin biosynthesis; adenosylcobalamin from cob(II)yrinate a,c-diamide: step 7/7.</text>
</comment>
<dbReference type="Proteomes" id="UP000269544">
    <property type="component" value="Chromosome"/>
</dbReference>
<evidence type="ECO:0000256" key="17">
    <source>
        <dbReference type="ARBA" id="ARBA00048623"/>
    </source>
</evidence>
<evidence type="ECO:0000256" key="18">
    <source>
        <dbReference type="ARBA" id="ARBA00049504"/>
    </source>
</evidence>
<evidence type="ECO:0000256" key="16">
    <source>
        <dbReference type="ARBA" id="ARBA00032853"/>
    </source>
</evidence>
<keyword evidence="10 19" id="KW-0812">Transmembrane</keyword>
<evidence type="ECO:0000256" key="10">
    <source>
        <dbReference type="ARBA" id="ARBA00022692"/>
    </source>
</evidence>
<dbReference type="InterPro" id="IPR003805">
    <property type="entry name" value="CobS"/>
</dbReference>
<dbReference type="GO" id="GO:0008818">
    <property type="term" value="F:cobalamin 5'-phosphate synthase activity"/>
    <property type="evidence" value="ECO:0007669"/>
    <property type="project" value="UniProtKB-UniRule"/>
</dbReference>
<dbReference type="NCBIfam" id="TIGR00317">
    <property type="entry name" value="cobS"/>
    <property type="match status" value="1"/>
</dbReference>
<feature type="transmembrane region" description="Helical" evidence="19">
    <location>
        <begin position="31"/>
        <end position="53"/>
    </location>
</feature>
<comment type="cofactor">
    <cofactor evidence="1 19">
        <name>Mg(2+)</name>
        <dbReference type="ChEBI" id="CHEBI:18420"/>
    </cofactor>
</comment>
<dbReference type="EC" id="2.7.8.26" evidence="5 19"/>
<evidence type="ECO:0000256" key="5">
    <source>
        <dbReference type="ARBA" id="ARBA00013200"/>
    </source>
</evidence>
<gene>
    <name evidence="19" type="primary">cobS</name>
    <name evidence="20" type="ORF">NCTC13079_00697</name>
</gene>
<evidence type="ECO:0000256" key="1">
    <source>
        <dbReference type="ARBA" id="ARBA00001946"/>
    </source>
</evidence>
<evidence type="ECO:0000256" key="9">
    <source>
        <dbReference type="ARBA" id="ARBA00022679"/>
    </source>
</evidence>
<protein>
    <recommendedName>
        <fullName evidence="6 19">Adenosylcobinamide-GDP ribazoletransferase</fullName>
        <ecNumber evidence="5 19">2.7.8.26</ecNumber>
    </recommendedName>
    <alternativeName>
        <fullName evidence="16 19">Cobalamin synthase</fullName>
    </alternativeName>
    <alternativeName>
        <fullName evidence="15 19">Cobalamin-5'-phosphate synthase</fullName>
    </alternativeName>
</protein>
<keyword evidence="11 19" id="KW-0460">Magnesium</keyword>
<dbReference type="HAMAP" id="MF_00719">
    <property type="entry name" value="CobS"/>
    <property type="match status" value="1"/>
</dbReference>
<dbReference type="EMBL" id="LR134523">
    <property type="protein sequence ID" value="VEJ35457.1"/>
    <property type="molecule type" value="Genomic_DNA"/>
</dbReference>
<comment type="function">
    <text evidence="14 19">Joins adenosylcobinamide-GDP and alpha-ribazole to generate adenosylcobalamin (Ado-cobalamin). Also synthesizes adenosylcobalamin 5'-phosphate from adenosylcobinamide-GDP and alpha-ribazole 5'-phosphate.</text>
</comment>